<keyword evidence="12" id="KW-1185">Reference proteome</keyword>
<feature type="transmembrane region" description="Helical" evidence="10">
    <location>
        <begin position="156"/>
        <end position="176"/>
    </location>
</feature>
<evidence type="ECO:0000256" key="9">
    <source>
        <dbReference type="SAM" id="MobiDB-lite"/>
    </source>
</evidence>
<keyword evidence="6 10" id="KW-0472">Membrane</keyword>
<evidence type="ECO:0000313" key="15">
    <source>
        <dbReference type="RefSeq" id="XP_037888483.1"/>
    </source>
</evidence>
<dbReference type="PRINTS" id="PR01333">
    <property type="entry name" value="2POREKCHANEL"/>
</dbReference>
<keyword evidence="3 8" id="KW-0812">Transmembrane</keyword>
<feature type="region of interest" description="Disordered" evidence="9">
    <location>
        <begin position="235"/>
        <end position="276"/>
    </location>
</feature>
<keyword evidence="4 10" id="KW-1133">Transmembrane helix</keyword>
<dbReference type="SUPFAM" id="SSF81324">
    <property type="entry name" value="Voltage-gated potassium channels"/>
    <property type="match status" value="2"/>
</dbReference>
<comment type="subcellular location">
    <subcellularLocation>
        <location evidence="1">Membrane</location>
        <topology evidence="1">Multi-pass membrane protein</topology>
    </subcellularLocation>
</comment>
<feature type="transmembrane region" description="Helical" evidence="10">
    <location>
        <begin position="377"/>
        <end position="400"/>
    </location>
</feature>
<dbReference type="RefSeq" id="XP_037888481.1">
    <property type="nucleotide sequence ID" value="XM_038032553.1"/>
</dbReference>
<dbReference type="AlphaFoldDB" id="A0A9C6DRL4"/>
<dbReference type="GO" id="GO:0005886">
    <property type="term" value="C:plasma membrane"/>
    <property type="evidence" value="ECO:0007669"/>
    <property type="project" value="TreeGrafter"/>
</dbReference>
<protein>
    <submittedName>
        <fullName evidence="13 14">TWiK family of potassium channels protein 18</fullName>
    </submittedName>
</protein>
<feature type="transmembrane region" description="Helical" evidence="10">
    <location>
        <begin position="129"/>
        <end position="150"/>
    </location>
</feature>
<evidence type="ECO:0000256" key="6">
    <source>
        <dbReference type="ARBA" id="ARBA00023136"/>
    </source>
</evidence>
<feature type="transmembrane region" description="Helical" evidence="10">
    <location>
        <begin position="25"/>
        <end position="51"/>
    </location>
</feature>
<evidence type="ECO:0000259" key="11">
    <source>
        <dbReference type="Pfam" id="PF07885"/>
    </source>
</evidence>
<dbReference type="Proteomes" id="UP000092443">
    <property type="component" value="Unplaced"/>
</dbReference>
<accession>A0A9C6DRL4</accession>
<evidence type="ECO:0000256" key="1">
    <source>
        <dbReference type="ARBA" id="ARBA00004141"/>
    </source>
</evidence>
<evidence type="ECO:0000313" key="12">
    <source>
        <dbReference type="Proteomes" id="UP000092443"/>
    </source>
</evidence>
<organism evidence="12 15">
    <name type="scientific">Glossina fuscipes</name>
    <dbReference type="NCBI Taxonomy" id="7396"/>
    <lineage>
        <taxon>Eukaryota</taxon>
        <taxon>Metazoa</taxon>
        <taxon>Ecdysozoa</taxon>
        <taxon>Arthropoda</taxon>
        <taxon>Hexapoda</taxon>
        <taxon>Insecta</taxon>
        <taxon>Pterygota</taxon>
        <taxon>Neoptera</taxon>
        <taxon>Endopterygota</taxon>
        <taxon>Diptera</taxon>
        <taxon>Brachycera</taxon>
        <taxon>Muscomorpha</taxon>
        <taxon>Hippoboscoidea</taxon>
        <taxon>Glossinidae</taxon>
        <taxon>Glossina</taxon>
    </lineage>
</organism>
<dbReference type="RefSeq" id="XP_037888483.1">
    <property type="nucleotide sequence ID" value="XM_038032555.1"/>
</dbReference>
<dbReference type="KEGG" id="gfs:119636878"/>
<evidence type="ECO:0000256" key="8">
    <source>
        <dbReference type="RuleBase" id="RU003857"/>
    </source>
</evidence>
<dbReference type="InterPro" id="IPR003280">
    <property type="entry name" value="2pore_dom_K_chnl"/>
</dbReference>
<dbReference type="InterPro" id="IPR013099">
    <property type="entry name" value="K_chnl_dom"/>
</dbReference>
<dbReference type="PANTHER" id="PTHR11003:SF352">
    <property type="entry name" value="BCDNA.GH04802-RELATED"/>
    <property type="match status" value="1"/>
</dbReference>
<reference evidence="13 14" key="1">
    <citation type="submission" date="2025-04" db="UniProtKB">
        <authorList>
            <consortium name="RefSeq"/>
        </authorList>
    </citation>
    <scope>IDENTIFICATION</scope>
    <source>
        <tissue evidence="13 14">Whole body pupa</tissue>
    </source>
</reference>
<dbReference type="GO" id="GO:0022841">
    <property type="term" value="F:potassium ion leak channel activity"/>
    <property type="evidence" value="ECO:0007669"/>
    <property type="project" value="TreeGrafter"/>
</dbReference>
<dbReference type="GO" id="GO:0030322">
    <property type="term" value="P:stabilization of membrane potential"/>
    <property type="evidence" value="ECO:0007669"/>
    <property type="project" value="TreeGrafter"/>
</dbReference>
<dbReference type="RefSeq" id="XP_037888482.1">
    <property type="nucleotide sequence ID" value="XM_038032554.1"/>
</dbReference>
<sequence length="422" mass="47927">MTLKRNSLRKKPKPPFEKFKDHCRLFTAFLFSNVGIILLVIFYTIGGAFIFQAIEIFEYERLRITKPQKYPFEGNYTNNCLERLWKITAENISFYDRYSFKRRVNEILLDYQRTIVHKQLIGQDVDKQWSFSGAFLYSLTVITTIGYGNISPRSDWGKLVTILYAIIGMPLFLLYLSNIGDVLAKSFKWTYSKVCLCRICPGVAKRRLIRERRKLKQLAINRALADLENARQSTLNADSSSSSSSSSSSKSSSSNSGGSSTSAESDSSANTANTETAAPPSIINKDVVLTMFAEEDDEIDIEQEIRGNTDEITVPLTVCVFIMISYIMWGALLFGRWEDWDYLDGSYFCFISLSSIGFGDLVPGDRVITADKDKVEVSFILCAVYLLLGMALIAMCFNLMQEQVIHNMRAIKRAFKACFRCR</sequence>
<dbReference type="Pfam" id="PF07885">
    <property type="entry name" value="Ion_trans_2"/>
    <property type="match status" value="2"/>
</dbReference>
<keyword evidence="5 8" id="KW-0406">Ion transport</keyword>
<proteinExistence type="inferred from homology"/>
<feature type="transmembrane region" description="Helical" evidence="10">
    <location>
        <begin position="312"/>
        <end position="334"/>
    </location>
</feature>
<feature type="domain" description="Potassium channel" evidence="11">
    <location>
        <begin position="119"/>
        <end position="184"/>
    </location>
</feature>
<dbReference type="PANTHER" id="PTHR11003">
    <property type="entry name" value="POTASSIUM CHANNEL, SUBFAMILY K"/>
    <property type="match status" value="1"/>
</dbReference>
<keyword evidence="2 8" id="KW-0813">Transport</keyword>
<evidence type="ECO:0000313" key="14">
    <source>
        <dbReference type="RefSeq" id="XP_037888482.1"/>
    </source>
</evidence>
<gene>
    <name evidence="13 14 15" type="primary">LOC119636878</name>
</gene>
<evidence type="ECO:0000256" key="2">
    <source>
        <dbReference type="ARBA" id="ARBA00022448"/>
    </source>
</evidence>
<dbReference type="GO" id="GO:0015271">
    <property type="term" value="F:outward rectifier potassium channel activity"/>
    <property type="evidence" value="ECO:0007669"/>
    <property type="project" value="TreeGrafter"/>
</dbReference>
<dbReference type="Gene3D" id="1.10.287.70">
    <property type="match status" value="1"/>
</dbReference>
<evidence type="ECO:0000313" key="13">
    <source>
        <dbReference type="RefSeq" id="XP_037888481.1"/>
    </source>
</evidence>
<feature type="domain" description="Potassium channel" evidence="11">
    <location>
        <begin position="322"/>
        <end position="404"/>
    </location>
</feature>
<evidence type="ECO:0000256" key="5">
    <source>
        <dbReference type="ARBA" id="ARBA00023065"/>
    </source>
</evidence>
<evidence type="ECO:0000256" key="3">
    <source>
        <dbReference type="ARBA" id="ARBA00022692"/>
    </source>
</evidence>
<evidence type="ECO:0000256" key="10">
    <source>
        <dbReference type="SAM" id="Phobius"/>
    </source>
</evidence>
<dbReference type="GeneID" id="119636878"/>
<name>A0A9C6DRL4_9MUSC</name>
<evidence type="ECO:0000256" key="7">
    <source>
        <dbReference type="ARBA" id="ARBA00023303"/>
    </source>
</evidence>
<comment type="similarity">
    <text evidence="8">Belongs to the two pore domain potassium channel (TC 1.A.1.8) family.</text>
</comment>
<evidence type="ECO:0000256" key="4">
    <source>
        <dbReference type="ARBA" id="ARBA00022989"/>
    </source>
</evidence>
<keyword evidence="7 8" id="KW-0407">Ion channel</keyword>